<dbReference type="KEGG" id="dpx:DAPPUDRAFT_336765"/>
<dbReference type="Proteomes" id="UP000000305">
    <property type="component" value="Unassembled WGS sequence"/>
</dbReference>
<evidence type="ECO:0000313" key="1">
    <source>
        <dbReference type="EMBL" id="EFX62573.1"/>
    </source>
</evidence>
<organism evidence="1 2">
    <name type="scientific">Daphnia pulex</name>
    <name type="common">Water flea</name>
    <dbReference type="NCBI Taxonomy" id="6669"/>
    <lineage>
        <taxon>Eukaryota</taxon>
        <taxon>Metazoa</taxon>
        <taxon>Ecdysozoa</taxon>
        <taxon>Arthropoda</taxon>
        <taxon>Crustacea</taxon>
        <taxon>Branchiopoda</taxon>
        <taxon>Diplostraca</taxon>
        <taxon>Cladocera</taxon>
        <taxon>Anomopoda</taxon>
        <taxon>Daphniidae</taxon>
        <taxon>Daphnia</taxon>
    </lineage>
</organism>
<gene>
    <name evidence="1" type="ORF">DAPPUDRAFT_336765</name>
</gene>
<reference evidence="1 2" key="1">
    <citation type="journal article" date="2011" name="Science">
        <title>The ecoresponsive genome of Daphnia pulex.</title>
        <authorList>
            <person name="Colbourne J.K."/>
            <person name="Pfrender M.E."/>
            <person name="Gilbert D."/>
            <person name="Thomas W.K."/>
            <person name="Tucker A."/>
            <person name="Oakley T.H."/>
            <person name="Tokishita S."/>
            <person name="Aerts A."/>
            <person name="Arnold G.J."/>
            <person name="Basu M.K."/>
            <person name="Bauer D.J."/>
            <person name="Caceres C.E."/>
            <person name="Carmel L."/>
            <person name="Casola C."/>
            <person name="Choi J.H."/>
            <person name="Detter J.C."/>
            <person name="Dong Q."/>
            <person name="Dusheyko S."/>
            <person name="Eads B.D."/>
            <person name="Frohlich T."/>
            <person name="Geiler-Samerotte K.A."/>
            <person name="Gerlach D."/>
            <person name="Hatcher P."/>
            <person name="Jogdeo S."/>
            <person name="Krijgsveld J."/>
            <person name="Kriventseva E.V."/>
            <person name="Kultz D."/>
            <person name="Laforsch C."/>
            <person name="Lindquist E."/>
            <person name="Lopez J."/>
            <person name="Manak J.R."/>
            <person name="Muller J."/>
            <person name="Pangilinan J."/>
            <person name="Patwardhan R.P."/>
            <person name="Pitluck S."/>
            <person name="Pritham E.J."/>
            <person name="Rechtsteiner A."/>
            <person name="Rho M."/>
            <person name="Rogozin I.B."/>
            <person name="Sakarya O."/>
            <person name="Salamov A."/>
            <person name="Schaack S."/>
            <person name="Shapiro H."/>
            <person name="Shiga Y."/>
            <person name="Skalitzky C."/>
            <person name="Smith Z."/>
            <person name="Souvorov A."/>
            <person name="Sung W."/>
            <person name="Tang Z."/>
            <person name="Tsuchiya D."/>
            <person name="Tu H."/>
            <person name="Vos H."/>
            <person name="Wang M."/>
            <person name="Wolf Y.I."/>
            <person name="Yamagata H."/>
            <person name="Yamada T."/>
            <person name="Ye Y."/>
            <person name="Shaw J.R."/>
            <person name="Andrews J."/>
            <person name="Crease T.J."/>
            <person name="Tang H."/>
            <person name="Lucas S.M."/>
            <person name="Robertson H.M."/>
            <person name="Bork P."/>
            <person name="Koonin E.V."/>
            <person name="Zdobnov E.M."/>
            <person name="Grigoriev I.V."/>
            <person name="Lynch M."/>
            <person name="Boore J.L."/>
        </authorList>
    </citation>
    <scope>NUCLEOTIDE SEQUENCE [LARGE SCALE GENOMIC DNA]</scope>
</reference>
<dbReference type="HOGENOM" id="CLU_1637113_0_0_1"/>
<dbReference type="AlphaFoldDB" id="E9I0A7"/>
<protein>
    <submittedName>
        <fullName evidence="1">Uncharacterized protein</fullName>
    </submittedName>
</protein>
<sequence length="162" mass="19093">MKIGKRCRETAKELLDQLTTADALNFEVCDRINVHMDMENCERRHQENICETDDKNDEAWMKKTPLTEANIKEMLDNFISCRHSRRRIIESDNEEVTATYILNRYPRLMDHFEAVSDVLIYVASSVWQRDMKTKKVLHLCLKRPLTTSNLCLLYNLGEVLKL</sequence>
<keyword evidence="2" id="KW-1185">Reference proteome</keyword>
<dbReference type="EMBL" id="GL733506">
    <property type="protein sequence ID" value="EFX62573.1"/>
    <property type="molecule type" value="Genomic_DNA"/>
</dbReference>
<evidence type="ECO:0000313" key="2">
    <source>
        <dbReference type="Proteomes" id="UP000000305"/>
    </source>
</evidence>
<dbReference type="InParanoid" id="E9I0A7"/>
<name>E9I0A7_DAPPU</name>
<proteinExistence type="predicted"/>
<accession>E9I0A7</accession>